<name>A0A521BRY1_9BACT</name>
<evidence type="ECO:0000313" key="2">
    <source>
        <dbReference type="Proteomes" id="UP000317315"/>
    </source>
</evidence>
<evidence type="ECO:0000313" key="1">
    <source>
        <dbReference type="EMBL" id="SMO49873.1"/>
    </source>
</evidence>
<dbReference type="RefSeq" id="WP_142934789.1">
    <property type="nucleotide sequence ID" value="NZ_FXTM01000007.1"/>
</dbReference>
<gene>
    <name evidence="1" type="ORF">SAMN06269117_10736</name>
</gene>
<organism evidence="1 2">
    <name type="scientific">Balnearium lithotrophicum</name>
    <dbReference type="NCBI Taxonomy" id="223788"/>
    <lineage>
        <taxon>Bacteria</taxon>
        <taxon>Pseudomonadati</taxon>
        <taxon>Aquificota</taxon>
        <taxon>Aquificia</taxon>
        <taxon>Desulfurobacteriales</taxon>
        <taxon>Desulfurobacteriaceae</taxon>
        <taxon>Balnearium</taxon>
    </lineage>
</organism>
<accession>A0A521BRY1</accession>
<reference evidence="1 2" key="1">
    <citation type="submission" date="2017-05" db="EMBL/GenBank/DDBJ databases">
        <authorList>
            <person name="Varghese N."/>
            <person name="Submissions S."/>
        </authorList>
    </citation>
    <scope>NUCLEOTIDE SEQUENCE [LARGE SCALE GENOMIC DNA]</scope>
    <source>
        <strain evidence="1 2">DSM 16304</strain>
    </source>
</reference>
<keyword evidence="2" id="KW-1185">Reference proteome</keyword>
<dbReference type="EMBL" id="FXTM01000007">
    <property type="protein sequence ID" value="SMO49873.1"/>
    <property type="molecule type" value="Genomic_DNA"/>
</dbReference>
<protein>
    <submittedName>
        <fullName evidence="1">Uncharacterized protein</fullName>
    </submittedName>
</protein>
<sequence length="287" mass="33394">MRRALILFFLLIGALISSYFALETFATAKIKEKLDRRLSKVPYAVFYSNIKYKLATNDLVLTDFTVKGSLFYVYLGQLFIDLPATFREKKFPPEFFFYVKNGVFSLDFPFVDSILGNKVDFNLAGGYSFSEDSLFGYLTSKLEGLGDFKFKVKLSSLSYPLMERIFEGRTTYRSLLNRGKLDYLSMTIRNRGIFEKFLKYTAQEEGISEDRAKSEIKTMIRSNFRNRDIYLRIGKPLENFIDNPVCLKVELRPKNPINLREIKEILKEKPNLMEIIDNWGIKVKTCS</sequence>
<proteinExistence type="predicted"/>
<dbReference type="Proteomes" id="UP000317315">
    <property type="component" value="Unassembled WGS sequence"/>
</dbReference>
<dbReference type="AlphaFoldDB" id="A0A521BRY1"/>